<sequence length="248" mass="27492">MNVILEPLKISVLTNMEAGQLMNRHLSDLATIDSSLLTNAPYNNYVQKIGTKMELYQNALAQVQKSEETENIGLADAARDKAISAFNMALKLHAASDDPAEVEASRSLKILFDTFKNIARLNYEAETLAIDKLTSELNSAAYVEKVNYLHMSKYVARMAETNAAFKSLFSGRMVTTATTESFDMKTIRTELSATYNDFTAYVLAMAKATNNPLFTAALNLLNTARKYYADQLARRTASKTEEAKPSVN</sequence>
<gene>
    <name evidence="1" type="ORF">AQPE_3478</name>
</gene>
<evidence type="ECO:0000313" key="1">
    <source>
        <dbReference type="EMBL" id="BBE19298.1"/>
    </source>
</evidence>
<dbReference type="RefSeq" id="WP_318347557.1">
    <property type="nucleotide sequence ID" value="NZ_AP018694.1"/>
</dbReference>
<accession>A0A5K7SCK6</accession>
<dbReference type="EMBL" id="AP018694">
    <property type="protein sequence ID" value="BBE19298.1"/>
    <property type="molecule type" value="Genomic_DNA"/>
</dbReference>
<dbReference type="Pfam" id="PF19775">
    <property type="entry name" value="DUF6261"/>
    <property type="match status" value="1"/>
</dbReference>
<keyword evidence="2" id="KW-1185">Reference proteome</keyword>
<proteinExistence type="predicted"/>
<organism evidence="1 2">
    <name type="scientific">Aquipluma nitroreducens</name>
    <dbReference type="NCBI Taxonomy" id="2010828"/>
    <lineage>
        <taxon>Bacteria</taxon>
        <taxon>Pseudomonadati</taxon>
        <taxon>Bacteroidota</taxon>
        <taxon>Bacteroidia</taxon>
        <taxon>Marinilabiliales</taxon>
        <taxon>Prolixibacteraceae</taxon>
        <taxon>Aquipluma</taxon>
    </lineage>
</organism>
<dbReference type="Proteomes" id="UP001193389">
    <property type="component" value="Chromosome"/>
</dbReference>
<evidence type="ECO:0000313" key="2">
    <source>
        <dbReference type="Proteomes" id="UP001193389"/>
    </source>
</evidence>
<dbReference type="AlphaFoldDB" id="A0A5K7SCK6"/>
<reference evidence="1" key="1">
    <citation type="journal article" date="2020" name="Int. J. Syst. Evol. Microbiol.">
        <title>Aquipluma nitroreducens gen. nov. sp. nov., a novel facultatively anaerobic bacterium isolated from a freshwater lake.</title>
        <authorList>
            <person name="Watanabe M."/>
            <person name="Kojima H."/>
            <person name="Fukui M."/>
        </authorList>
    </citation>
    <scope>NUCLEOTIDE SEQUENCE</scope>
    <source>
        <strain evidence="1">MeG22</strain>
    </source>
</reference>
<name>A0A5K7SCK6_9BACT</name>
<protein>
    <submittedName>
        <fullName evidence="1">Uncharacterized protein</fullName>
    </submittedName>
</protein>
<dbReference type="KEGG" id="anf:AQPE_3478"/>
<dbReference type="InterPro" id="IPR046228">
    <property type="entry name" value="DUF6261"/>
</dbReference>